<keyword evidence="5" id="KW-0808">Transferase</keyword>
<evidence type="ECO:0000259" key="12">
    <source>
        <dbReference type="PROSITE" id="PS50109"/>
    </source>
</evidence>
<dbReference type="RefSeq" id="WP_264224294.1">
    <property type="nucleotide sequence ID" value="NZ_CP107716.1"/>
</dbReference>
<keyword evidence="4" id="KW-0597">Phosphoprotein</keyword>
<dbReference type="Gene3D" id="3.30.565.10">
    <property type="entry name" value="Histidine kinase-like ATPase, C-terminal domain"/>
    <property type="match status" value="1"/>
</dbReference>
<dbReference type="InterPro" id="IPR036890">
    <property type="entry name" value="HATPase_C_sf"/>
</dbReference>
<evidence type="ECO:0000256" key="9">
    <source>
        <dbReference type="ARBA" id="ARBA00023012"/>
    </source>
</evidence>
<keyword evidence="10 11" id="KW-0472">Membrane</keyword>
<evidence type="ECO:0000256" key="8">
    <source>
        <dbReference type="ARBA" id="ARBA00022989"/>
    </source>
</evidence>
<gene>
    <name evidence="14" type="ORF">OF122_10975</name>
</gene>
<dbReference type="InterPro" id="IPR003594">
    <property type="entry name" value="HATPase_dom"/>
</dbReference>
<name>A0ABY6IJ53_9HYPH</name>
<dbReference type="Gene3D" id="1.10.287.130">
    <property type="match status" value="1"/>
</dbReference>
<dbReference type="Proteomes" id="UP001163882">
    <property type="component" value="Chromosome"/>
</dbReference>
<dbReference type="InterPro" id="IPR013727">
    <property type="entry name" value="2CSK_N"/>
</dbReference>
<dbReference type="InterPro" id="IPR004358">
    <property type="entry name" value="Sig_transdc_His_kin-like_C"/>
</dbReference>
<keyword evidence="7 14" id="KW-0418">Kinase</keyword>
<dbReference type="GO" id="GO:0016301">
    <property type="term" value="F:kinase activity"/>
    <property type="evidence" value="ECO:0007669"/>
    <property type="project" value="UniProtKB-KW"/>
</dbReference>
<protein>
    <recommendedName>
        <fullName evidence="3">histidine kinase</fullName>
        <ecNumber evidence="3">2.7.13.3</ecNumber>
    </recommendedName>
</protein>
<dbReference type="Pfam" id="PF02518">
    <property type="entry name" value="HATPase_c"/>
    <property type="match status" value="1"/>
</dbReference>
<evidence type="ECO:0000313" key="15">
    <source>
        <dbReference type="Proteomes" id="UP001163882"/>
    </source>
</evidence>
<dbReference type="PANTHER" id="PTHR45436:SF1">
    <property type="entry name" value="SENSOR PROTEIN QSEC"/>
    <property type="match status" value="1"/>
</dbReference>
<evidence type="ECO:0000256" key="11">
    <source>
        <dbReference type="SAM" id="Phobius"/>
    </source>
</evidence>
<keyword evidence="15" id="KW-1185">Reference proteome</keyword>
<dbReference type="InterPro" id="IPR003660">
    <property type="entry name" value="HAMP_dom"/>
</dbReference>
<dbReference type="EMBL" id="CP107716">
    <property type="protein sequence ID" value="UYQ70603.1"/>
    <property type="molecule type" value="Genomic_DNA"/>
</dbReference>
<keyword evidence="8 11" id="KW-1133">Transmembrane helix</keyword>
<feature type="domain" description="Histidine kinase" evidence="12">
    <location>
        <begin position="248"/>
        <end position="461"/>
    </location>
</feature>
<dbReference type="CDD" id="cd00082">
    <property type="entry name" value="HisKA"/>
    <property type="match status" value="1"/>
</dbReference>
<keyword evidence="9" id="KW-0902">Two-component regulatory system</keyword>
<dbReference type="InterPro" id="IPR050428">
    <property type="entry name" value="TCS_sensor_his_kinase"/>
</dbReference>
<evidence type="ECO:0000256" key="3">
    <source>
        <dbReference type="ARBA" id="ARBA00012438"/>
    </source>
</evidence>
<evidence type="ECO:0000256" key="1">
    <source>
        <dbReference type="ARBA" id="ARBA00000085"/>
    </source>
</evidence>
<dbReference type="SUPFAM" id="SSF47384">
    <property type="entry name" value="Homodimeric domain of signal transducing histidine kinase"/>
    <property type="match status" value="1"/>
</dbReference>
<dbReference type="SMART" id="SM00388">
    <property type="entry name" value="HisKA"/>
    <property type="match status" value="1"/>
</dbReference>
<evidence type="ECO:0000313" key="14">
    <source>
        <dbReference type="EMBL" id="UYQ70603.1"/>
    </source>
</evidence>
<dbReference type="PROSITE" id="PS50109">
    <property type="entry name" value="HIS_KIN"/>
    <property type="match status" value="1"/>
</dbReference>
<comment type="catalytic activity">
    <reaction evidence="1">
        <text>ATP + protein L-histidine = ADP + protein N-phospho-L-histidine.</text>
        <dbReference type="EC" id="2.7.13.3"/>
    </reaction>
</comment>
<dbReference type="PANTHER" id="PTHR45436">
    <property type="entry name" value="SENSOR HISTIDINE KINASE YKOH"/>
    <property type="match status" value="1"/>
</dbReference>
<accession>A0ABY6IJ53</accession>
<comment type="subcellular location">
    <subcellularLocation>
        <location evidence="2">Membrane</location>
    </subcellularLocation>
</comment>
<evidence type="ECO:0000256" key="10">
    <source>
        <dbReference type="ARBA" id="ARBA00023136"/>
    </source>
</evidence>
<organism evidence="14 15">
    <name type="scientific">Pelagibacterium flavum</name>
    <dbReference type="NCBI Taxonomy" id="2984530"/>
    <lineage>
        <taxon>Bacteria</taxon>
        <taxon>Pseudomonadati</taxon>
        <taxon>Pseudomonadota</taxon>
        <taxon>Alphaproteobacteria</taxon>
        <taxon>Hyphomicrobiales</taxon>
        <taxon>Devosiaceae</taxon>
        <taxon>Pelagibacterium</taxon>
    </lineage>
</organism>
<dbReference type="EC" id="2.7.13.3" evidence="3"/>
<feature type="transmembrane region" description="Helical" evidence="11">
    <location>
        <begin position="15"/>
        <end position="36"/>
    </location>
</feature>
<dbReference type="PRINTS" id="PR00344">
    <property type="entry name" value="BCTRLSENSOR"/>
</dbReference>
<dbReference type="SMART" id="SM00387">
    <property type="entry name" value="HATPase_c"/>
    <property type="match status" value="1"/>
</dbReference>
<keyword evidence="6 11" id="KW-0812">Transmembrane</keyword>
<dbReference type="InterPro" id="IPR005467">
    <property type="entry name" value="His_kinase_dom"/>
</dbReference>
<dbReference type="SUPFAM" id="SSF55874">
    <property type="entry name" value="ATPase domain of HSP90 chaperone/DNA topoisomerase II/histidine kinase"/>
    <property type="match status" value="1"/>
</dbReference>
<evidence type="ECO:0000256" key="5">
    <source>
        <dbReference type="ARBA" id="ARBA00022679"/>
    </source>
</evidence>
<feature type="transmembrane region" description="Helical" evidence="11">
    <location>
        <begin position="170"/>
        <end position="192"/>
    </location>
</feature>
<dbReference type="InterPro" id="IPR036097">
    <property type="entry name" value="HisK_dim/P_sf"/>
</dbReference>
<dbReference type="Pfam" id="PF00512">
    <property type="entry name" value="HisKA"/>
    <property type="match status" value="1"/>
</dbReference>
<sequence length="477" mass="51350">MNVASVRTPSLRARLFVLLVVPLVFIALASSAVRYWSAQDMSKNLYDDTLKVVAHAVAREVVLTKGDLVADALLDSLVGALGDPIFYQVRAADGRFVTGHSDAPIPSAGLDVPGGTPVFFDSFYHDRPVRVVILREFIADIDFDGWTTVQVWQTVTQRQALSLSLVGQSVFNLLLIVGSAAILFWFGINWGLAPLTDLRSAVGLRSASDLRPIRRPVPHEVAPLVETINSLFARLREELDRRNAFIGNAAHQLRNPVAAIQAQAESALTASSDSGRTARLEDLSQAARQLSRMSHQLLNFDIANEGRGDDLQPPSDLTELVADVARRHVPRALAAHVDIELEPATEPLPVAGNRVMLEEAIDNLIDNGLKYGCARGGRLSLLVERIGNMAALTVADEGPGIPPEASEEVFDRFVRLSDDSDGGCGLGLSIVRAIAQRAGGDVGIVPAEKGCTIRLKLPIAQAQENRQKPGIGSIAAE</sequence>
<evidence type="ECO:0000256" key="4">
    <source>
        <dbReference type="ARBA" id="ARBA00022553"/>
    </source>
</evidence>
<dbReference type="InterPro" id="IPR003661">
    <property type="entry name" value="HisK_dim/P_dom"/>
</dbReference>
<feature type="domain" description="HAMP" evidence="13">
    <location>
        <begin position="189"/>
        <end position="240"/>
    </location>
</feature>
<dbReference type="Pfam" id="PF08521">
    <property type="entry name" value="2CSK_N"/>
    <property type="match status" value="1"/>
</dbReference>
<evidence type="ECO:0000256" key="7">
    <source>
        <dbReference type="ARBA" id="ARBA00022777"/>
    </source>
</evidence>
<evidence type="ECO:0000256" key="6">
    <source>
        <dbReference type="ARBA" id="ARBA00022692"/>
    </source>
</evidence>
<dbReference type="PROSITE" id="PS50885">
    <property type="entry name" value="HAMP"/>
    <property type="match status" value="1"/>
</dbReference>
<proteinExistence type="predicted"/>
<reference evidence="14" key="1">
    <citation type="submission" date="2022-10" db="EMBL/GenBank/DDBJ databases">
        <title>YIM 151497 complete genome.</title>
        <authorList>
            <person name="Chen X."/>
        </authorList>
    </citation>
    <scope>NUCLEOTIDE SEQUENCE</scope>
    <source>
        <strain evidence="14">YIM 151497</strain>
    </source>
</reference>
<evidence type="ECO:0000259" key="13">
    <source>
        <dbReference type="PROSITE" id="PS50885"/>
    </source>
</evidence>
<evidence type="ECO:0000256" key="2">
    <source>
        <dbReference type="ARBA" id="ARBA00004370"/>
    </source>
</evidence>